<dbReference type="PANTHER" id="PTHR33065">
    <property type="entry name" value="OS07G0486400 PROTEIN"/>
    <property type="match status" value="1"/>
</dbReference>
<dbReference type="PANTHER" id="PTHR33065:SF187">
    <property type="entry name" value="DUF6598 DOMAIN-CONTAINING PROTEIN"/>
    <property type="match status" value="1"/>
</dbReference>
<dbReference type="AlphaFoldDB" id="A0A835F2Z1"/>
<evidence type="ECO:0000313" key="4">
    <source>
        <dbReference type="Proteomes" id="UP000636709"/>
    </source>
</evidence>
<dbReference type="Pfam" id="PF20241">
    <property type="entry name" value="DUF6598"/>
    <property type="match status" value="1"/>
</dbReference>
<name>A0A835F2Z1_9POAL</name>
<dbReference type="Proteomes" id="UP000636709">
    <property type="component" value="Unassembled WGS sequence"/>
</dbReference>
<dbReference type="InterPro" id="IPR046533">
    <property type="entry name" value="DUF6598"/>
</dbReference>
<protein>
    <recommendedName>
        <fullName evidence="2">DUF6598 domain-containing protein</fullName>
    </recommendedName>
</protein>
<reference evidence="3" key="1">
    <citation type="submission" date="2020-07" db="EMBL/GenBank/DDBJ databases">
        <title>Genome sequence and genetic diversity analysis of an under-domesticated orphan crop, white fonio (Digitaria exilis).</title>
        <authorList>
            <person name="Bennetzen J.L."/>
            <person name="Chen S."/>
            <person name="Ma X."/>
            <person name="Wang X."/>
            <person name="Yssel A.E.J."/>
            <person name="Chaluvadi S.R."/>
            <person name="Johnson M."/>
            <person name="Gangashetty P."/>
            <person name="Hamidou F."/>
            <person name="Sanogo M.D."/>
            <person name="Zwaenepoel A."/>
            <person name="Wallace J."/>
            <person name="Van De Peer Y."/>
            <person name="Van Deynze A."/>
        </authorList>
    </citation>
    <scope>NUCLEOTIDE SEQUENCE</scope>
    <source>
        <tissue evidence="3">Leaves</tissue>
    </source>
</reference>
<feature type="compositionally biased region" description="Low complexity" evidence="1">
    <location>
        <begin position="313"/>
        <end position="337"/>
    </location>
</feature>
<proteinExistence type="predicted"/>
<feature type="region of interest" description="Disordered" evidence="1">
    <location>
        <begin position="312"/>
        <end position="361"/>
    </location>
</feature>
<comment type="caution">
    <text evidence="3">The sequence shown here is derived from an EMBL/GenBank/DDBJ whole genome shotgun (WGS) entry which is preliminary data.</text>
</comment>
<organism evidence="3 4">
    <name type="scientific">Digitaria exilis</name>
    <dbReference type="NCBI Taxonomy" id="1010633"/>
    <lineage>
        <taxon>Eukaryota</taxon>
        <taxon>Viridiplantae</taxon>
        <taxon>Streptophyta</taxon>
        <taxon>Embryophyta</taxon>
        <taxon>Tracheophyta</taxon>
        <taxon>Spermatophyta</taxon>
        <taxon>Magnoliopsida</taxon>
        <taxon>Liliopsida</taxon>
        <taxon>Poales</taxon>
        <taxon>Poaceae</taxon>
        <taxon>PACMAD clade</taxon>
        <taxon>Panicoideae</taxon>
        <taxon>Panicodae</taxon>
        <taxon>Paniceae</taxon>
        <taxon>Anthephorinae</taxon>
        <taxon>Digitaria</taxon>
    </lineage>
</organism>
<sequence length="396" mass="43828">MEANNDDVKLELDWHCGFDPELDPNFDDNHVVSWEEHAAEALHIVRLHQITEYDPVRRMPVRTRFCKFNLAYFDFDKQPSSFCAMVSSSRKDTLTLTDPLRGLAVTNGMFFEVNLKVTRCDNSGDTDFSKGVIEREVFVSGHRRLITRQLTSWHSTVQLAYTPVPSAVAAKLAVNILEGPRDFFTGEVIAWTSGNNNRIILYDSKMQGTETSVRDGGRVVLSRCLVAVPVKEELLLRICIREAGREPACFERALNHLDDNHIFCQVGSRVARRCQTPMVKDYNFQNQILKVQHDFTWVQALGVTFSDATAFTSAPAGPRGGTRRTTSSSSSSASPSRTRGRPGNGPPLGAAARGPAPRPVVTRADAANSVVVELDGVFTMSANALPVTDEDDKVRG</sequence>
<evidence type="ECO:0000256" key="1">
    <source>
        <dbReference type="SAM" id="MobiDB-lite"/>
    </source>
</evidence>
<gene>
    <name evidence="3" type="ORF">HU200_019279</name>
</gene>
<feature type="domain" description="DUF6598" evidence="2">
    <location>
        <begin position="89"/>
        <end position="267"/>
    </location>
</feature>
<dbReference type="OrthoDB" id="686435at2759"/>
<evidence type="ECO:0000313" key="3">
    <source>
        <dbReference type="EMBL" id="KAF8726804.1"/>
    </source>
</evidence>
<keyword evidence="4" id="KW-1185">Reference proteome</keyword>
<dbReference type="EMBL" id="JACEFO010001646">
    <property type="protein sequence ID" value="KAF8726804.1"/>
    <property type="molecule type" value="Genomic_DNA"/>
</dbReference>
<feature type="compositionally biased region" description="Low complexity" evidence="1">
    <location>
        <begin position="347"/>
        <end position="361"/>
    </location>
</feature>
<evidence type="ECO:0000259" key="2">
    <source>
        <dbReference type="Pfam" id="PF20241"/>
    </source>
</evidence>
<accession>A0A835F2Z1</accession>